<protein>
    <submittedName>
        <fullName evidence="2">Uncharacterized protein</fullName>
    </submittedName>
</protein>
<sequence>MQRGLRICTSWSGSCALSSSSTPIQSFCSYRSFSRAAAATLKPPCCPLRFQVVPPESKPTKREVTRLTHKDMEHYVPGAQGDDEDISGIQVPRQRYIPVSKAQLLDAIVLMLFQEDEDEEDIRQFLLLSSCLDSILHAEHKSILEEMRIDYSLTHSMEFDEGGSERNLVADGNESDSAGDTTVGIERVEKDPDNPMPFHYGFNLRNLLLGSSAQDVTTYSAGESRVALATRFQRAFMQLLYDAQFEELSARDLMLTSALNTDYLLTLPVYVDWKRASESNAIIFRRGYATERQKGLLIVEKLDYIQSKLLQAIFFIISKPLGKVGIWINEAFKSASQTQEVQVWTERMKLWIKELSLFERSYSYNDKASDNLLSVDQLSNSDLPIWLAAQRAVTRYEGLLSSVGPRGRLLKKLLTWTGLIPTTPEVPFELNSDSAASEPYLRPIFLSRISLSDIWRPTTRKYCGNDLWKMLKTSVTILLSQSILQEPAFQELILLYTKDTGGRETKDKANVPSLQLKIYERIPIPDLPVIFPHKKLSFRIIDTVRLDIATILGLLAYFINYKFEDILSSPSAILFDVIAISALIIYVTRVALGYKQTWDRYQLLVNRTLYEKTLASGFGSVHFLLDASEQQQYKEAILAYSVLLKAEKGQVNCRKIVGDKCERFMYDVFKEKVEMPIDKAMDTLVRLGLVTETAIDGRIRMQALPCSPAYEALKQRWNSLLS</sequence>
<dbReference type="PANTHER" id="PTHR33645">
    <property type="entry name" value="AMINOPEPTIDASE (DUF3754)"/>
    <property type="match status" value="1"/>
</dbReference>
<keyword evidence="1" id="KW-0812">Transmembrane</keyword>
<gene>
    <name evidence="2" type="ORF">L1049_003026</name>
</gene>
<keyword evidence="1" id="KW-0472">Membrane</keyword>
<dbReference type="InterPro" id="IPR022227">
    <property type="entry name" value="DUF3754"/>
</dbReference>
<evidence type="ECO:0000313" key="3">
    <source>
        <dbReference type="Proteomes" id="UP001415857"/>
    </source>
</evidence>
<dbReference type="PANTHER" id="PTHR33645:SF2">
    <property type="entry name" value="FAMILY PROTEIN, PUTATIVE (DUF3754)-RELATED"/>
    <property type="match status" value="1"/>
</dbReference>
<keyword evidence="3" id="KW-1185">Reference proteome</keyword>
<reference evidence="2 3" key="1">
    <citation type="journal article" date="2024" name="Plant J.">
        <title>Genome sequences and population genomics reveal climatic adaptation and genomic divergence between two closely related sweetgum species.</title>
        <authorList>
            <person name="Xu W.Q."/>
            <person name="Ren C.Q."/>
            <person name="Zhang X.Y."/>
            <person name="Comes H.P."/>
            <person name="Liu X.H."/>
            <person name="Li Y.G."/>
            <person name="Kettle C.J."/>
            <person name="Jalonen R."/>
            <person name="Gaisberger H."/>
            <person name="Ma Y.Z."/>
            <person name="Qiu Y.X."/>
        </authorList>
    </citation>
    <scope>NUCLEOTIDE SEQUENCE [LARGE SCALE GENOMIC DNA]</scope>
    <source>
        <strain evidence="2">Hangzhou</strain>
    </source>
</reference>
<dbReference type="Pfam" id="PF12576">
    <property type="entry name" value="DUF3754"/>
    <property type="match status" value="1"/>
</dbReference>
<dbReference type="EMBL" id="JBBPBK010000013">
    <property type="protein sequence ID" value="KAK9272650.1"/>
    <property type="molecule type" value="Genomic_DNA"/>
</dbReference>
<evidence type="ECO:0000313" key="2">
    <source>
        <dbReference type="EMBL" id="KAK9272650.1"/>
    </source>
</evidence>
<name>A0AAP0NGV3_LIQFO</name>
<dbReference type="AlphaFoldDB" id="A0AAP0NGV3"/>
<organism evidence="2 3">
    <name type="scientific">Liquidambar formosana</name>
    <name type="common">Formosan gum</name>
    <dbReference type="NCBI Taxonomy" id="63359"/>
    <lineage>
        <taxon>Eukaryota</taxon>
        <taxon>Viridiplantae</taxon>
        <taxon>Streptophyta</taxon>
        <taxon>Embryophyta</taxon>
        <taxon>Tracheophyta</taxon>
        <taxon>Spermatophyta</taxon>
        <taxon>Magnoliopsida</taxon>
        <taxon>eudicotyledons</taxon>
        <taxon>Gunneridae</taxon>
        <taxon>Pentapetalae</taxon>
        <taxon>Saxifragales</taxon>
        <taxon>Altingiaceae</taxon>
        <taxon>Liquidambar</taxon>
    </lineage>
</organism>
<proteinExistence type="predicted"/>
<keyword evidence="1" id="KW-1133">Transmembrane helix</keyword>
<accession>A0AAP0NGV3</accession>
<feature type="transmembrane region" description="Helical" evidence="1">
    <location>
        <begin position="573"/>
        <end position="592"/>
    </location>
</feature>
<dbReference type="Proteomes" id="UP001415857">
    <property type="component" value="Unassembled WGS sequence"/>
</dbReference>
<comment type="caution">
    <text evidence="2">The sequence shown here is derived from an EMBL/GenBank/DDBJ whole genome shotgun (WGS) entry which is preliminary data.</text>
</comment>
<evidence type="ECO:0000256" key="1">
    <source>
        <dbReference type="SAM" id="Phobius"/>
    </source>
</evidence>